<dbReference type="InterPro" id="IPR032710">
    <property type="entry name" value="NTF2-like_dom_sf"/>
</dbReference>
<reference evidence="3" key="1">
    <citation type="journal article" date="2019" name="Int. J. Syst. Evol. Microbiol.">
        <title>The Global Catalogue of Microorganisms (GCM) 10K type strain sequencing project: providing services to taxonomists for standard genome sequencing and annotation.</title>
        <authorList>
            <consortium name="The Broad Institute Genomics Platform"/>
            <consortium name="The Broad Institute Genome Sequencing Center for Infectious Disease"/>
            <person name="Wu L."/>
            <person name="Ma J."/>
        </authorList>
    </citation>
    <scope>NUCLEOTIDE SEQUENCE [LARGE SCALE GENOMIC DNA]</scope>
    <source>
        <strain evidence="3">JCM 16702</strain>
    </source>
</reference>
<sequence>MSNEIAELDRRVRELADRAEITELVVRGFAAIDERQRDPAGRPFDEAWARASFTEDVRFDFPPGSFAGLAGAPAIQNRIMDAFGATQHLAGVPLIELDGDRARVRWDAVHTHHHREPERGLFVSGGYYEAEAVRTPDGWRFRRMALHVTWTTGEPPRPDPALRALMAATLPSDT</sequence>
<evidence type="ECO:0000313" key="3">
    <source>
        <dbReference type="Proteomes" id="UP001500683"/>
    </source>
</evidence>
<keyword evidence="3" id="KW-1185">Reference proteome</keyword>
<feature type="domain" description="SnoaL-like" evidence="1">
    <location>
        <begin position="13"/>
        <end position="144"/>
    </location>
</feature>
<dbReference type="Pfam" id="PF13577">
    <property type="entry name" value="SnoaL_4"/>
    <property type="match status" value="1"/>
</dbReference>
<dbReference type="RefSeq" id="WP_344956307.1">
    <property type="nucleotide sequence ID" value="NZ_BAAAZG010000055.1"/>
</dbReference>
<dbReference type="InterPro" id="IPR037401">
    <property type="entry name" value="SnoaL-like"/>
</dbReference>
<proteinExistence type="predicted"/>
<organism evidence="2 3">
    <name type="scientific">Actinomadura miaoliensis</name>
    <dbReference type="NCBI Taxonomy" id="430685"/>
    <lineage>
        <taxon>Bacteria</taxon>
        <taxon>Bacillati</taxon>
        <taxon>Actinomycetota</taxon>
        <taxon>Actinomycetes</taxon>
        <taxon>Streptosporangiales</taxon>
        <taxon>Thermomonosporaceae</taxon>
        <taxon>Actinomadura</taxon>
    </lineage>
</organism>
<gene>
    <name evidence="2" type="ORF">GCM10022214_70890</name>
</gene>
<dbReference type="SUPFAM" id="SSF54427">
    <property type="entry name" value="NTF2-like"/>
    <property type="match status" value="1"/>
</dbReference>
<evidence type="ECO:0000259" key="1">
    <source>
        <dbReference type="Pfam" id="PF13577"/>
    </source>
</evidence>
<evidence type="ECO:0000313" key="2">
    <source>
        <dbReference type="EMBL" id="GAA4096876.1"/>
    </source>
</evidence>
<comment type="caution">
    <text evidence="2">The sequence shown here is derived from an EMBL/GenBank/DDBJ whole genome shotgun (WGS) entry which is preliminary data.</text>
</comment>
<protein>
    <submittedName>
        <fullName evidence="2">Nuclear transport factor 2 family protein</fullName>
    </submittedName>
</protein>
<dbReference type="Proteomes" id="UP001500683">
    <property type="component" value="Unassembled WGS sequence"/>
</dbReference>
<dbReference type="EMBL" id="BAAAZG010000055">
    <property type="protein sequence ID" value="GAA4096876.1"/>
    <property type="molecule type" value="Genomic_DNA"/>
</dbReference>
<dbReference type="Gene3D" id="3.10.450.50">
    <property type="match status" value="1"/>
</dbReference>
<accession>A0ABP7WU49</accession>
<name>A0ABP7WU49_9ACTN</name>